<dbReference type="InterPro" id="IPR002734">
    <property type="entry name" value="RibDG_C"/>
</dbReference>
<dbReference type="Proteomes" id="UP001430306">
    <property type="component" value="Unassembled WGS sequence"/>
</dbReference>
<dbReference type="InterPro" id="IPR024072">
    <property type="entry name" value="DHFR-like_dom_sf"/>
</dbReference>
<organism evidence="2 3">
    <name type="scientific">Rhodopirellula halodulae</name>
    <dbReference type="NCBI Taxonomy" id="2894198"/>
    <lineage>
        <taxon>Bacteria</taxon>
        <taxon>Pseudomonadati</taxon>
        <taxon>Planctomycetota</taxon>
        <taxon>Planctomycetia</taxon>
        <taxon>Pirellulales</taxon>
        <taxon>Pirellulaceae</taxon>
        <taxon>Rhodopirellula</taxon>
    </lineage>
</organism>
<feature type="domain" description="Bacterial bifunctional deaminase-reductase C-terminal" evidence="1">
    <location>
        <begin position="5"/>
        <end position="173"/>
    </location>
</feature>
<comment type="caution">
    <text evidence="2">The sequence shown here is derived from an EMBL/GenBank/DDBJ whole genome shotgun (WGS) entry which is preliminary data.</text>
</comment>
<keyword evidence="3" id="KW-1185">Reference proteome</keyword>
<dbReference type="RefSeq" id="WP_230273253.1">
    <property type="nucleotide sequence ID" value="NZ_JAJKFW010000020.1"/>
</dbReference>
<sequence length="184" mass="20410">MSADVSVFIATSLDGFIARKDGDLGWLDQANATVPEGEDCGYAEFMKSVDVLVMGRNTYEKVRTFGVWPYGETPVVVLSQNPIEFPEDFPNCVTHSAESPTDLHRRLSEEGAKKLYIDGGITIQRFLRAGLINEMIITAIPVLIGEGIPLFGLLEKDIWLTHQDTETFDCGFVQSTYRVDQASN</sequence>
<dbReference type="PANTHER" id="PTHR38011:SF11">
    <property type="entry name" value="2,5-DIAMINO-6-RIBOSYLAMINO-4(3H)-PYRIMIDINONE 5'-PHOSPHATE REDUCTASE"/>
    <property type="match status" value="1"/>
</dbReference>
<dbReference type="SUPFAM" id="SSF53597">
    <property type="entry name" value="Dihydrofolate reductase-like"/>
    <property type="match status" value="1"/>
</dbReference>
<name>A0ABS8NFY4_9BACT</name>
<reference evidence="2" key="1">
    <citation type="submission" date="2021-11" db="EMBL/GenBank/DDBJ databases">
        <title>Genome sequence.</title>
        <authorList>
            <person name="Sun Q."/>
        </authorList>
    </citation>
    <scope>NUCLEOTIDE SEQUENCE</scope>
    <source>
        <strain evidence="2">JC740</strain>
    </source>
</reference>
<evidence type="ECO:0000313" key="2">
    <source>
        <dbReference type="EMBL" id="MCC9642443.1"/>
    </source>
</evidence>
<dbReference type="PANTHER" id="PTHR38011">
    <property type="entry name" value="DIHYDROFOLATE REDUCTASE FAMILY PROTEIN (AFU_ORTHOLOGUE AFUA_8G06820)"/>
    <property type="match status" value="1"/>
</dbReference>
<protein>
    <submittedName>
        <fullName evidence="2">Dihydrofolate reductase family protein</fullName>
    </submittedName>
</protein>
<gene>
    <name evidence="2" type="ORF">LOC71_09170</name>
</gene>
<dbReference type="Gene3D" id="3.40.430.10">
    <property type="entry name" value="Dihydrofolate Reductase, subunit A"/>
    <property type="match status" value="1"/>
</dbReference>
<evidence type="ECO:0000259" key="1">
    <source>
        <dbReference type="Pfam" id="PF01872"/>
    </source>
</evidence>
<proteinExistence type="predicted"/>
<dbReference type="EMBL" id="JAJKFW010000020">
    <property type="protein sequence ID" value="MCC9642443.1"/>
    <property type="molecule type" value="Genomic_DNA"/>
</dbReference>
<dbReference type="InterPro" id="IPR050765">
    <property type="entry name" value="Riboflavin_Biosynth_HTPR"/>
</dbReference>
<dbReference type="Pfam" id="PF01872">
    <property type="entry name" value="RibD_C"/>
    <property type="match status" value="1"/>
</dbReference>
<accession>A0ABS8NFY4</accession>
<evidence type="ECO:0000313" key="3">
    <source>
        <dbReference type="Proteomes" id="UP001430306"/>
    </source>
</evidence>